<dbReference type="EMBL" id="CP024985">
    <property type="protein sequence ID" value="ATZ22413.1"/>
    <property type="molecule type" value="Genomic_DNA"/>
</dbReference>
<keyword evidence="2" id="KW-1185">Reference proteome</keyword>
<evidence type="ECO:0000313" key="2">
    <source>
        <dbReference type="Proteomes" id="UP000231791"/>
    </source>
</evidence>
<dbReference type="RefSeq" id="WP_030226416.1">
    <property type="nucleotide sequence ID" value="NZ_CP024985.1"/>
</dbReference>
<gene>
    <name evidence="1" type="ORF">SLAV_02445</name>
</gene>
<dbReference type="KEGG" id="slx:SLAV_02445"/>
<sequence length="277" mass="29279">MITRQRLNAHAASVPSPIAAARALAGPYRPDRIEDPVIAWMQRGRTVLGLVAVAWLLLAYPLREGRQDFVLGKLEELLIGCAIVVVAGALGVGLCIALARAPLGRVYARRLGGPLLALGAPALGVGVIWLMTAALGGDIVSPSDVGPHDITFGLFGSFLGRVFTGLLIFLLFVVATLVCAVLLVAAVLFTLAALVIGLNGCFRTGDVHELMPALLSPLLVWSLFGFQLFDGPDVSAPPEVLWAFMLGGPVSVTALSLWEVRRLRSRYGITLGSLLGR</sequence>
<protein>
    <submittedName>
        <fullName evidence="1">Uncharacterized protein</fullName>
    </submittedName>
</protein>
<evidence type="ECO:0000313" key="1">
    <source>
        <dbReference type="EMBL" id="ATZ22413.1"/>
    </source>
</evidence>
<dbReference type="AlphaFoldDB" id="A0A2K8P9I3"/>
<reference evidence="1 2" key="1">
    <citation type="submission" date="2017-11" db="EMBL/GenBank/DDBJ databases">
        <title>Complete genome sequence of Streptomyces lavendulae subsp. lavendulae CCM 3239 (formerly 'Streptomyces aureofaciens CCM 3239'), the producer of the angucycline-type antibiotic auricin.</title>
        <authorList>
            <person name="Busche T."/>
            <person name="Novakova R."/>
            <person name="Al'Dilaimi A."/>
            <person name="Homerova D."/>
            <person name="Feckova L."/>
            <person name="Rezuchova B."/>
            <person name="Mingyar E."/>
            <person name="Csolleiova D."/>
            <person name="Bekeova C."/>
            <person name="Winkler A."/>
            <person name="Sevcikova B."/>
            <person name="Kalinowski J."/>
            <person name="Kormanec J."/>
            <person name="Ruckert C."/>
        </authorList>
    </citation>
    <scope>NUCLEOTIDE SEQUENCE [LARGE SCALE GENOMIC DNA]</scope>
    <source>
        <strain evidence="1 2">CCM 3239</strain>
    </source>
</reference>
<dbReference type="OrthoDB" id="4217684at2"/>
<proteinExistence type="predicted"/>
<organism evidence="1 2">
    <name type="scientific">Streptomyces lavendulae subsp. lavendulae</name>
    <dbReference type="NCBI Taxonomy" id="58340"/>
    <lineage>
        <taxon>Bacteria</taxon>
        <taxon>Bacillati</taxon>
        <taxon>Actinomycetota</taxon>
        <taxon>Actinomycetes</taxon>
        <taxon>Kitasatosporales</taxon>
        <taxon>Streptomycetaceae</taxon>
        <taxon>Streptomyces</taxon>
    </lineage>
</organism>
<name>A0A2K8P9I3_STRLA</name>
<dbReference type="GeneID" id="49381658"/>
<dbReference type="Proteomes" id="UP000231791">
    <property type="component" value="Chromosome"/>
</dbReference>
<accession>A0A2K8P9I3</accession>